<feature type="transmembrane region" description="Helical" evidence="1">
    <location>
        <begin position="43"/>
        <end position="61"/>
    </location>
</feature>
<organism evidence="2 3">
    <name type="scientific">Roseovarius azorensis</name>
    <dbReference type="NCBI Taxonomy" id="1287727"/>
    <lineage>
        <taxon>Bacteria</taxon>
        <taxon>Pseudomonadati</taxon>
        <taxon>Pseudomonadota</taxon>
        <taxon>Alphaproteobacteria</taxon>
        <taxon>Rhodobacterales</taxon>
        <taxon>Roseobacteraceae</taxon>
        <taxon>Roseovarius</taxon>
    </lineage>
</organism>
<dbReference type="AlphaFoldDB" id="A0A1H7REV6"/>
<name>A0A1H7REV6_9RHOB</name>
<sequence>MPANAPLDRVLLPLVAANITALVIFHFLRTDFFHTVYAIEDGPAEWATAILLFISFLVLARHAARFARAGRKPAMAIMALGALLFFFASGEEISWGQRIVGWEAGEFFTENSHREETNLHNLKIGEVKLVKVLFGNILTLVLLLWLVGLTLIYKRMPAVAKTADHWAIPVAGYRHAVLVLLASGVIALVDLQRKWEVYEFIFSLVALSIFLYPQNAHVFGRARHARSKSERQPAHAPQR</sequence>
<feature type="transmembrane region" description="Helical" evidence="1">
    <location>
        <begin position="195"/>
        <end position="213"/>
    </location>
</feature>
<dbReference type="OrthoDB" id="7067875at2"/>
<dbReference type="Proteomes" id="UP000199582">
    <property type="component" value="Unassembled WGS sequence"/>
</dbReference>
<keyword evidence="1" id="KW-0812">Transmembrane</keyword>
<feature type="transmembrane region" description="Helical" evidence="1">
    <location>
        <begin position="165"/>
        <end position="189"/>
    </location>
</feature>
<reference evidence="2 3" key="1">
    <citation type="submission" date="2016-10" db="EMBL/GenBank/DDBJ databases">
        <authorList>
            <person name="de Groot N.N."/>
        </authorList>
    </citation>
    <scope>NUCLEOTIDE SEQUENCE [LARGE SCALE GENOMIC DNA]</scope>
    <source>
        <strain evidence="2 3">DSM 100674</strain>
    </source>
</reference>
<keyword evidence="3" id="KW-1185">Reference proteome</keyword>
<gene>
    <name evidence="2" type="ORF">SAMN05443999_106156</name>
</gene>
<evidence type="ECO:0000256" key="1">
    <source>
        <dbReference type="SAM" id="Phobius"/>
    </source>
</evidence>
<dbReference type="RefSeq" id="WP_093036424.1">
    <property type="nucleotide sequence ID" value="NZ_FOAG01000006.1"/>
</dbReference>
<protein>
    <submittedName>
        <fullName evidence="2">Uncharacterized protein</fullName>
    </submittedName>
</protein>
<dbReference type="STRING" id="1287727.SAMN05443999_106156"/>
<dbReference type="EMBL" id="FOAG01000006">
    <property type="protein sequence ID" value="SEL58776.1"/>
    <property type="molecule type" value="Genomic_DNA"/>
</dbReference>
<keyword evidence="1" id="KW-1133">Transmembrane helix</keyword>
<evidence type="ECO:0000313" key="3">
    <source>
        <dbReference type="Proteomes" id="UP000199582"/>
    </source>
</evidence>
<feature type="transmembrane region" description="Helical" evidence="1">
    <location>
        <begin position="10"/>
        <end position="28"/>
    </location>
</feature>
<feature type="transmembrane region" description="Helical" evidence="1">
    <location>
        <begin position="73"/>
        <end position="90"/>
    </location>
</feature>
<keyword evidence="1" id="KW-0472">Membrane</keyword>
<accession>A0A1H7REV6</accession>
<evidence type="ECO:0000313" key="2">
    <source>
        <dbReference type="EMBL" id="SEL58776.1"/>
    </source>
</evidence>
<proteinExistence type="predicted"/>
<feature type="transmembrane region" description="Helical" evidence="1">
    <location>
        <begin position="132"/>
        <end position="153"/>
    </location>
</feature>